<reference evidence="5 6" key="1">
    <citation type="submission" date="2018-06" db="EMBL/GenBank/DDBJ databases">
        <authorList>
            <consortium name="Pathogen Informatics"/>
            <person name="Doyle S."/>
        </authorList>
    </citation>
    <scope>NUCLEOTIDE SEQUENCE [LARGE SCALE GENOMIC DNA]</scope>
    <source>
        <strain evidence="5 6">NCTC13336</strain>
    </source>
</reference>
<name>A0A377QZZ9_9NEIS</name>
<organism evidence="5 6">
    <name type="scientific">Kingella potus</name>
    <dbReference type="NCBI Taxonomy" id="265175"/>
    <lineage>
        <taxon>Bacteria</taxon>
        <taxon>Pseudomonadati</taxon>
        <taxon>Pseudomonadota</taxon>
        <taxon>Betaproteobacteria</taxon>
        <taxon>Neisseriales</taxon>
        <taxon>Neisseriaceae</taxon>
        <taxon>Kingella</taxon>
    </lineage>
</organism>
<evidence type="ECO:0000256" key="3">
    <source>
        <dbReference type="ARBA" id="ARBA00023125"/>
    </source>
</evidence>
<keyword evidence="3" id="KW-0238">DNA-binding</keyword>
<dbReference type="GO" id="GO:0003677">
    <property type="term" value="F:DNA binding"/>
    <property type="evidence" value="ECO:0007669"/>
    <property type="project" value="UniProtKB-KW"/>
</dbReference>
<dbReference type="GO" id="GO:0009307">
    <property type="term" value="P:DNA restriction-modification system"/>
    <property type="evidence" value="ECO:0007669"/>
    <property type="project" value="UniProtKB-KW"/>
</dbReference>
<dbReference type="EC" id="3.1.21.-" evidence="5"/>
<dbReference type="REBASE" id="431630">
    <property type="entry name" value="S.Kpo13336ORF780P"/>
</dbReference>
<keyword evidence="5" id="KW-0378">Hydrolase</keyword>
<dbReference type="Proteomes" id="UP000254293">
    <property type="component" value="Unassembled WGS sequence"/>
</dbReference>
<evidence type="ECO:0000313" key="6">
    <source>
        <dbReference type="Proteomes" id="UP000254293"/>
    </source>
</evidence>
<protein>
    <submittedName>
        <fullName evidence="5">Restriction enzyme BgcI subunit beta</fullName>
        <ecNumber evidence="5">3.1.21.-</ecNumber>
    </submittedName>
</protein>
<dbReference type="InterPro" id="IPR044946">
    <property type="entry name" value="Restrct_endonuc_typeI_TRD_sf"/>
</dbReference>
<dbReference type="Gene3D" id="3.90.220.20">
    <property type="entry name" value="DNA methylase specificity domains"/>
    <property type="match status" value="1"/>
</dbReference>
<dbReference type="GO" id="GO:0016787">
    <property type="term" value="F:hydrolase activity"/>
    <property type="evidence" value="ECO:0007669"/>
    <property type="project" value="UniProtKB-KW"/>
</dbReference>
<dbReference type="InterPro" id="IPR000055">
    <property type="entry name" value="Restrct_endonuc_typeI_TRD"/>
</dbReference>
<proteinExistence type="inferred from homology"/>
<sequence length="388" mass="43368">MLDSVEWGEFRIEDILEWQNGIAEINPLHLDILHDENSELYPFYGQAVKDNGIISFNRLSAEVLNNSSARPTLLIHSNNQNIVYVETPFYLKDGHGATSVLQADWLNKRNALYLAATIEKSICQKFNYQCKATKIALKNTVIPVPVKNGHLNLDFMEKFVAELEARRSAELEAYLSAAGLKDYTLSEAEAQALAKLERGEVAFAPFKVVELFHVKNTANILARDITDGSGSVPYLSAGRENNAVSAYISYDDSLLEKGNCIFIGGKTFVVTYQPKDFFSNDSHNLCLYFKGESQLNRLQYFCLISCLEKSLENKYSWGDSISKTKIQSDVVFLPVTGENTTNPDYSYMQTLLSAIQKTVIKDVVQYADRKIAATQSVIGKNNSDSPAC</sequence>
<comment type="similarity">
    <text evidence="1">Belongs to the type-I restriction system S methylase family.</text>
</comment>
<dbReference type="EMBL" id="UGJJ01000001">
    <property type="protein sequence ID" value="STR00572.1"/>
    <property type="molecule type" value="Genomic_DNA"/>
</dbReference>
<dbReference type="Pfam" id="PF01420">
    <property type="entry name" value="Methylase_S"/>
    <property type="match status" value="2"/>
</dbReference>
<feature type="domain" description="Type I restriction modification DNA specificity" evidence="4">
    <location>
        <begin position="5"/>
        <end position="173"/>
    </location>
</feature>
<keyword evidence="2" id="KW-0680">Restriction system</keyword>
<evidence type="ECO:0000256" key="1">
    <source>
        <dbReference type="ARBA" id="ARBA00010923"/>
    </source>
</evidence>
<gene>
    <name evidence="5" type="primary">bcgIB</name>
    <name evidence="5" type="ORF">NCTC13336_00781</name>
</gene>
<evidence type="ECO:0000256" key="2">
    <source>
        <dbReference type="ARBA" id="ARBA00022747"/>
    </source>
</evidence>
<keyword evidence="6" id="KW-1185">Reference proteome</keyword>
<dbReference type="RefSeq" id="WP_115307824.1">
    <property type="nucleotide sequence ID" value="NZ_CP091516.1"/>
</dbReference>
<dbReference type="AlphaFoldDB" id="A0A377QZZ9"/>
<evidence type="ECO:0000313" key="5">
    <source>
        <dbReference type="EMBL" id="STR00572.1"/>
    </source>
</evidence>
<accession>A0A377QZZ9</accession>
<feature type="domain" description="Type I restriction modification DNA specificity" evidence="4">
    <location>
        <begin position="204"/>
        <end position="357"/>
    </location>
</feature>
<evidence type="ECO:0000259" key="4">
    <source>
        <dbReference type="Pfam" id="PF01420"/>
    </source>
</evidence>